<comment type="caution">
    <text evidence="2">The sequence shown here is derived from an EMBL/GenBank/DDBJ whole genome shotgun (WGS) entry which is preliminary data.</text>
</comment>
<evidence type="ECO:0000313" key="2">
    <source>
        <dbReference type="EMBL" id="GAF67700.1"/>
    </source>
</evidence>
<proteinExistence type="predicted"/>
<feature type="transmembrane region" description="Helical" evidence="1">
    <location>
        <begin position="94"/>
        <end position="116"/>
    </location>
</feature>
<dbReference type="EMBL" id="BARS01005002">
    <property type="protein sequence ID" value="GAF67700.1"/>
    <property type="molecule type" value="Genomic_DNA"/>
</dbReference>
<feature type="transmembrane region" description="Helical" evidence="1">
    <location>
        <begin position="62"/>
        <end position="82"/>
    </location>
</feature>
<keyword evidence="1" id="KW-0812">Transmembrane</keyword>
<keyword evidence="1" id="KW-0472">Membrane</keyword>
<feature type="transmembrane region" description="Helical" evidence="1">
    <location>
        <begin position="31"/>
        <end position="55"/>
    </location>
</feature>
<feature type="transmembrane region" description="Helical" evidence="1">
    <location>
        <begin position="7"/>
        <end position="25"/>
    </location>
</feature>
<sequence>MKKAKRIIVATLSGVLFGFVCFGIASSSGKLAWPVVFQLITSRTVIGFAIGISCISVVHWSINGVIMGMVFSFPLAFSGLMAPETLQFSKASMFIWTIILGMIYGLLIEVITSVVFKAKAED</sequence>
<reference evidence="2" key="1">
    <citation type="journal article" date="2014" name="Front. Microbiol.">
        <title>High frequency of phylogenetically diverse reductive dehalogenase-homologous genes in deep subseafloor sedimentary metagenomes.</title>
        <authorList>
            <person name="Kawai M."/>
            <person name="Futagami T."/>
            <person name="Toyoda A."/>
            <person name="Takaki Y."/>
            <person name="Nishi S."/>
            <person name="Hori S."/>
            <person name="Arai W."/>
            <person name="Tsubouchi T."/>
            <person name="Morono Y."/>
            <person name="Uchiyama I."/>
            <person name="Ito T."/>
            <person name="Fujiyama A."/>
            <person name="Inagaki F."/>
            <person name="Takami H."/>
        </authorList>
    </citation>
    <scope>NUCLEOTIDE SEQUENCE</scope>
    <source>
        <strain evidence="2">Expedition CK06-06</strain>
    </source>
</reference>
<protein>
    <submittedName>
        <fullName evidence="2">Uncharacterized protein</fullName>
    </submittedName>
</protein>
<dbReference type="AlphaFoldDB" id="X0SV66"/>
<accession>X0SV66</accession>
<evidence type="ECO:0000256" key="1">
    <source>
        <dbReference type="SAM" id="Phobius"/>
    </source>
</evidence>
<keyword evidence="1" id="KW-1133">Transmembrane helix</keyword>
<organism evidence="2">
    <name type="scientific">marine sediment metagenome</name>
    <dbReference type="NCBI Taxonomy" id="412755"/>
    <lineage>
        <taxon>unclassified sequences</taxon>
        <taxon>metagenomes</taxon>
        <taxon>ecological metagenomes</taxon>
    </lineage>
</organism>
<gene>
    <name evidence="2" type="ORF">S01H1_09786</name>
</gene>
<name>X0SV66_9ZZZZ</name>